<gene>
    <name evidence="10" type="ORF">C943_01348</name>
</gene>
<evidence type="ECO:0000256" key="4">
    <source>
        <dbReference type="ARBA" id="ARBA00022840"/>
    </source>
</evidence>
<feature type="transmembrane region" description="Helical" evidence="7">
    <location>
        <begin position="27"/>
        <end position="49"/>
    </location>
</feature>
<dbReference type="PROSITE" id="PS00211">
    <property type="entry name" value="ABC_TRANSPORTER_1"/>
    <property type="match status" value="1"/>
</dbReference>
<feature type="transmembrane region" description="Helical" evidence="7">
    <location>
        <begin position="188"/>
        <end position="206"/>
    </location>
</feature>
<dbReference type="Pfam" id="PF00005">
    <property type="entry name" value="ABC_tran"/>
    <property type="match status" value="1"/>
</dbReference>
<feature type="domain" description="ABC transmembrane type-1" evidence="9">
    <location>
        <begin position="28"/>
        <end position="328"/>
    </location>
</feature>
<keyword evidence="2 7" id="KW-0812">Transmembrane</keyword>
<dbReference type="Proteomes" id="UP000010953">
    <property type="component" value="Unassembled WGS sequence"/>
</dbReference>
<dbReference type="RefSeq" id="WP_008629176.1">
    <property type="nucleotide sequence ID" value="NZ_AMZY02000014.1"/>
</dbReference>
<comment type="subcellular location">
    <subcellularLocation>
        <location evidence="1">Cell membrane</location>
        <topology evidence="1">Multi-pass membrane protein</topology>
    </subcellularLocation>
</comment>
<name>M7Y4A1_9BACT</name>
<dbReference type="InterPro" id="IPR011527">
    <property type="entry name" value="ABC1_TM_dom"/>
</dbReference>
<dbReference type="Gene3D" id="3.40.50.300">
    <property type="entry name" value="P-loop containing nucleotide triphosphate hydrolases"/>
    <property type="match status" value="1"/>
</dbReference>
<protein>
    <submittedName>
        <fullName evidence="10">Phospholipid-lipopolysaccharide ABC transporter</fullName>
    </submittedName>
</protein>
<dbReference type="GO" id="GO:0016887">
    <property type="term" value="F:ATP hydrolysis activity"/>
    <property type="evidence" value="ECO:0007669"/>
    <property type="project" value="InterPro"/>
</dbReference>
<dbReference type="SMART" id="SM00382">
    <property type="entry name" value="AAA"/>
    <property type="match status" value="1"/>
</dbReference>
<dbReference type="InterPro" id="IPR017871">
    <property type="entry name" value="ABC_transporter-like_CS"/>
</dbReference>
<keyword evidence="5 7" id="KW-1133">Transmembrane helix</keyword>
<dbReference type="PROSITE" id="PS50893">
    <property type="entry name" value="ABC_TRANSPORTER_2"/>
    <property type="match status" value="1"/>
</dbReference>
<comment type="caution">
    <text evidence="10">The sequence shown here is derived from an EMBL/GenBank/DDBJ whole genome shotgun (WGS) entry which is preliminary data.</text>
</comment>
<dbReference type="GO" id="GO:0005886">
    <property type="term" value="C:plasma membrane"/>
    <property type="evidence" value="ECO:0007669"/>
    <property type="project" value="UniProtKB-SubCell"/>
</dbReference>
<organism evidence="10 11">
    <name type="scientific">Mariniradius saccharolyticus AK6</name>
    <dbReference type="NCBI Taxonomy" id="1239962"/>
    <lineage>
        <taxon>Bacteria</taxon>
        <taxon>Pseudomonadati</taxon>
        <taxon>Bacteroidota</taxon>
        <taxon>Cytophagia</taxon>
        <taxon>Cytophagales</taxon>
        <taxon>Cyclobacteriaceae</taxon>
        <taxon>Mariniradius</taxon>
    </lineage>
</organism>
<feature type="transmembrane region" description="Helical" evidence="7">
    <location>
        <begin position="79"/>
        <end position="99"/>
    </location>
</feature>
<dbReference type="InterPro" id="IPR003593">
    <property type="entry name" value="AAA+_ATPase"/>
</dbReference>
<evidence type="ECO:0000256" key="5">
    <source>
        <dbReference type="ARBA" id="ARBA00022989"/>
    </source>
</evidence>
<dbReference type="SUPFAM" id="SSF90123">
    <property type="entry name" value="ABC transporter transmembrane region"/>
    <property type="match status" value="1"/>
</dbReference>
<evidence type="ECO:0000313" key="10">
    <source>
        <dbReference type="EMBL" id="EMS32086.1"/>
    </source>
</evidence>
<evidence type="ECO:0000256" key="6">
    <source>
        <dbReference type="ARBA" id="ARBA00023136"/>
    </source>
</evidence>
<dbReference type="SUPFAM" id="SSF52540">
    <property type="entry name" value="P-loop containing nucleoside triphosphate hydrolases"/>
    <property type="match status" value="1"/>
</dbReference>
<dbReference type="GO" id="GO:0140359">
    <property type="term" value="F:ABC-type transporter activity"/>
    <property type="evidence" value="ECO:0007669"/>
    <property type="project" value="InterPro"/>
</dbReference>
<dbReference type="InterPro" id="IPR027417">
    <property type="entry name" value="P-loop_NTPase"/>
</dbReference>
<dbReference type="GO" id="GO:0034040">
    <property type="term" value="F:ATPase-coupled lipid transmembrane transporter activity"/>
    <property type="evidence" value="ECO:0007669"/>
    <property type="project" value="TreeGrafter"/>
</dbReference>
<feature type="transmembrane region" description="Helical" evidence="7">
    <location>
        <begin position="281"/>
        <end position="310"/>
    </location>
</feature>
<evidence type="ECO:0000313" key="11">
    <source>
        <dbReference type="Proteomes" id="UP000010953"/>
    </source>
</evidence>
<evidence type="ECO:0000256" key="3">
    <source>
        <dbReference type="ARBA" id="ARBA00022741"/>
    </source>
</evidence>
<dbReference type="InterPro" id="IPR039421">
    <property type="entry name" value="Type_1_exporter"/>
</dbReference>
<keyword evidence="3" id="KW-0547">Nucleotide-binding</keyword>
<dbReference type="PANTHER" id="PTHR24221:SF653">
    <property type="entry name" value="TRANSPORT ATP-BINDING PROTEIN CYDC"/>
    <property type="match status" value="1"/>
</dbReference>
<dbReference type="Gene3D" id="1.20.1560.10">
    <property type="entry name" value="ABC transporter type 1, transmembrane domain"/>
    <property type="match status" value="1"/>
</dbReference>
<dbReference type="InParanoid" id="M7Y4A1"/>
<dbReference type="PROSITE" id="PS50929">
    <property type="entry name" value="ABC_TM1F"/>
    <property type="match status" value="1"/>
</dbReference>
<evidence type="ECO:0000256" key="2">
    <source>
        <dbReference type="ARBA" id="ARBA00022692"/>
    </source>
</evidence>
<dbReference type="OrthoDB" id="1111069at2"/>
<keyword evidence="11" id="KW-1185">Reference proteome</keyword>
<sequence>MKKMIKRAGKGRFTDFFFYHSYLGNRIFIGLVLSFSVGLMDGLGLAMFIPLLQMVGGESTGADQESLGNFEYFLDSLRFFGLELNLVTVLLIILVFFSLKGIARFFESYFAMILATTLSKKVRTKAVKLIGSINYQYFVKVDSGKIQSTLGGEIERLTTSYRHYFAALQSMMTIIVYVGLAFLTNPQFALLVAIGGTLSNLVYTQLYKKTKLNSKKITKSNHLFHGLVMQQVHNFKYLRATGLIGVFTNRLTATIADLEKRARKIGFYNAVLVSTKEPISILIVVIVILVQVTYFDASLAPIILSLLFFYRSLTQIITYQNSWNSFLNYSGSLENFKDFVQELEANAQKNRGEKQISEIQTIAIESGSFSYGEHSFLKNINLNIYSKQTIAFAGPSGSGKTTMTNILTGLLFLNSGKMKVNGMEISDIDLDSYQSRIGYITQEPVIFNDTLYNNVTFWAPKTEENLIKFHQSLQIASLTDFFNNLPEKENTQLGNNGVMISGGQRQRIAIAREIYKDVDLMVLDEATSALDTATEREIQESFEKIKGKFTMVIIAHRLSTIKSADIIYYLNEGKIEASGNFFGLQANSGEFKRMVEMQGVN</sequence>
<evidence type="ECO:0000256" key="1">
    <source>
        <dbReference type="ARBA" id="ARBA00004651"/>
    </source>
</evidence>
<keyword evidence="4" id="KW-0067">ATP-binding</keyword>
<reference evidence="10" key="1">
    <citation type="submission" date="2013-01" db="EMBL/GenBank/DDBJ databases">
        <title>Genome assembly of Mariniradius saccharolyticus AK6.</title>
        <authorList>
            <person name="Vaidya B."/>
            <person name="Khatri I."/>
            <person name="Tanuku N.R.S."/>
            <person name="Subramanian S."/>
            <person name="Pinnaka A."/>
        </authorList>
    </citation>
    <scope>NUCLEOTIDE SEQUENCE [LARGE SCALE GENOMIC DNA]</scope>
    <source>
        <strain evidence="10">AK6</strain>
    </source>
</reference>
<dbReference type="eggNOG" id="COG1132">
    <property type="taxonomic scope" value="Bacteria"/>
</dbReference>
<dbReference type="EMBL" id="AMZY02000014">
    <property type="protein sequence ID" value="EMS32086.1"/>
    <property type="molecule type" value="Genomic_DNA"/>
</dbReference>
<evidence type="ECO:0000259" key="9">
    <source>
        <dbReference type="PROSITE" id="PS50929"/>
    </source>
</evidence>
<dbReference type="GO" id="GO:0005524">
    <property type="term" value="F:ATP binding"/>
    <property type="evidence" value="ECO:0007669"/>
    <property type="project" value="UniProtKB-KW"/>
</dbReference>
<dbReference type="InterPro" id="IPR003439">
    <property type="entry name" value="ABC_transporter-like_ATP-bd"/>
</dbReference>
<feature type="transmembrane region" description="Helical" evidence="7">
    <location>
        <begin position="164"/>
        <end position="182"/>
    </location>
</feature>
<dbReference type="InterPro" id="IPR036640">
    <property type="entry name" value="ABC1_TM_sf"/>
</dbReference>
<feature type="domain" description="ABC transporter" evidence="8">
    <location>
        <begin position="362"/>
        <end position="597"/>
    </location>
</feature>
<accession>M7Y4A1</accession>
<evidence type="ECO:0000259" key="8">
    <source>
        <dbReference type="PROSITE" id="PS50893"/>
    </source>
</evidence>
<dbReference type="PANTHER" id="PTHR24221">
    <property type="entry name" value="ATP-BINDING CASSETTE SUB-FAMILY B"/>
    <property type="match status" value="1"/>
</dbReference>
<evidence type="ECO:0000256" key="7">
    <source>
        <dbReference type="SAM" id="Phobius"/>
    </source>
</evidence>
<proteinExistence type="predicted"/>
<dbReference type="STRING" id="1239962.C943_01348"/>
<dbReference type="Pfam" id="PF00664">
    <property type="entry name" value="ABC_membrane"/>
    <property type="match status" value="1"/>
</dbReference>
<keyword evidence="6 7" id="KW-0472">Membrane</keyword>
<dbReference type="AlphaFoldDB" id="M7Y4A1"/>